<dbReference type="SUPFAM" id="SSF48239">
    <property type="entry name" value="Terpenoid cyclases/Protein prenyltransferases"/>
    <property type="match status" value="1"/>
</dbReference>
<feature type="compositionally biased region" description="Polar residues" evidence="1">
    <location>
        <begin position="486"/>
        <end position="499"/>
    </location>
</feature>
<evidence type="ECO:0008006" key="5">
    <source>
        <dbReference type="Google" id="ProtNLM"/>
    </source>
</evidence>
<feature type="compositionally biased region" description="Low complexity" evidence="1">
    <location>
        <begin position="474"/>
        <end position="485"/>
    </location>
</feature>
<feature type="compositionally biased region" description="Low complexity" evidence="1">
    <location>
        <begin position="1047"/>
        <end position="1057"/>
    </location>
</feature>
<dbReference type="OrthoDB" id="238862at2"/>
<feature type="compositionally biased region" description="Polar residues" evidence="1">
    <location>
        <begin position="313"/>
        <end position="333"/>
    </location>
</feature>
<dbReference type="Proteomes" id="UP000315017">
    <property type="component" value="Chromosome"/>
</dbReference>
<feature type="compositionally biased region" description="Low complexity" evidence="1">
    <location>
        <begin position="768"/>
        <end position="790"/>
    </location>
</feature>
<protein>
    <recommendedName>
        <fullName evidence="5">Squalene cyclase C-terminal domain-containing protein</fullName>
    </recommendedName>
</protein>
<feature type="compositionally biased region" description="Pro residues" evidence="1">
    <location>
        <begin position="178"/>
        <end position="190"/>
    </location>
</feature>
<sequence length="1681" mass="173405">MAKIRRVVRKPQGEHHGDIFEEQLWPTYIALVVLAAFSMGVSAAYLKFNDPRILHNAVTWLILIPLGTGTFMLAFYLLDNRTLRRSMQFSAVVCAIIHLALIVQMYETGLFTVEIVRNPEAKPVERRAPKPIPEYRPQQMMSAEDRPQQDFEKPIETKTPEPKNEPEEVVRQETPKDVAPPQPQPIPVPEVQPTTEPNIIKKPQPNEAAPKPAETTAKLSRQVKPVETKISQLIETPKIPQAIAKPTEATASAAAVQRQNTAANAAPREVKEPTTQTESTTANVARRTEQKAPTTETTAQPTLQRQVARPTETPKSQVAAVQTPAATKETTPQELKPANTASTKTTNSSPSLVRNQTEPLPEVSSQPTPQPQRRQQESPQQPTVAQTQTPVPNRQPRTTERPDVKTQASVVTPSSTAGQTSPTEAKLTPQTNSVQRATAQVTATRPTELPSTIPNSSRTDQVASQITRTTGQMAPTATANPTQAPSLTRSTNNSPSVPSATKVETTAAAATQVATSGELSPASTATQRTAVAAAQQAPATGNPRPTTVAANTTTASPTATNARRSTDSNNPSDAPSVTPGTTQVASTRATQPVRSNTVTTVADVPANAGPQTSSSAALGPSSATVSRQTAANSPSATRTQPTANTNVASPTAQVSHGGAARAQNSTTPTIDPTATPGRAPSRAVASATQATSPTAVDSPAQSVAAQGAGDPSAQPARMALSRSLGGVAGVGKSPNMDRSTPGGSGPALVASSAARRAEATQSGPTGDALAPSAPAQIARARAGAQAPTASLKAEAVEHATSPGANEVAAVNASSSAALSRADSDARHAEVTGAKGAGEVDLGPTQIVAEAGAGRAAGGGQAELNFETNAPQIARKTETGGSPLMSLASAKVDESVAAPMGTSGGQPAASDPGPAAVSASRTLAGGQSPASGGPSKASETGPSAEVNSATMLAESAVSRADNAEGASGGAAAGGQPDIEDEKEKALRLARLAAGGGPQLAISGPVIAEVTQSPMGAGSDGGTPNAQPQVTAVAMSSGRQNLTGGAPAGGAAIAAGEPGESSRGGAEQIGSVTVSRAEASDGAPGEPALGGGTGSPSRAAKGITLAANTQAETIELAGSAQSGGAPQGQMIEAQGTETSRLAGGAAGPVSDGPTGAIAGAQLVDASSAGTPGEASGKRNSSAATGDGPQVGGETNTGAPGRRASTTEIAGGASTVAEIPQMGPTSALAQAELDHGMGPMGAAPMTRQDAGESVAVNIEAPSGPGGLGAEHAPRVGLNTRQAREDSVELQVQTARFLRQKAGGLPSVSTSVVMATDPFAKRATRDKGDEKAGGKGSPPPQTEQAIEMGLQFLARYQQNDGRWSLQGFGEDTQLQSDTAATALALLSFQGAGFNHREHQYKDVVRSGIDHLLAHQKENGDLFVALDDNSNRSVWLYSHALATIAVCEAYGMTQDPELRIPAQKAIDFIVAAQHKERGGWRYAPGVSSDTSVSGWMMMALKSGELANLTVPKETYVKIDAWLNAAQKSKSEASEFRYNPYAEDTPEQRHGLAASKTMTSVGLLMRLYSGSKRDQTVMLQGADYLRKNLPAIGDPRNPQRDTYYWYYGTQVMYHMGGEHWKAWNGKLHPLLVGSQIKQGPLAGSWQPRGPVPDRWSAHAGRLYVTTMNLLSLEVYYRHLPIYEDTAK</sequence>
<accession>A0A517YG20</accession>
<feature type="transmembrane region" description="Helical" evidence="2">
    <location>
        <begin position="28"/>
        <end position="46"/>
    </location>
</feature>
<feature type="compositionally biased region" description="Basic and acidic residues" evidence="1">
    <location>
        <begin position="1316"/>
        <end position="1329"/>
    </location>
</feature>
<feature type="region of interest" description="Disordered" evidence="1">
    <location>
        <begin position="1164"/>
        <end position="1202"/>
    </location>
</feature>
<feature type="compositionally biased region" description="Polar residues" evidence="1">
    <location>
        <begin position="273"/>
        <end position="283"/>
    </location>
</feature>
<feature type="compositionally biased region" description="Low complexity" evidence="1">
    <location>
        <begin position="500"/>
        <end position="515"/>
    </location>
</feature>
<dbReference type="Gene3D" id="1.50.10.20">
    <property type="match status" value="2"/>
</dbReference>
<feature type="compositionally biased region" description="Polar residues" evidence="1">
    <location>
        <begin position="686"/>
        <end position="704"/>
    </location>
</feature>
<keyword evidence="2" id="KW-1133">Transmembrane helix</keyword>
<feature type="compositionally biased region" description="Polar residues" evidence="1">
    <location>
        <begin position="291"/>
        <end position="305"/>
    </location>
</feature>
<dbReference type="CDD" id="cd00688">
    <property type="entry name" value="ISOPREN_C2_like"/>
    <property type="match status" value="1"/>
</dbReference>
<dbReference type="EMBL" id="CP036274">
    <property type="protein sequence ID" value="QDU29132.1"/>
    <property type="molecule type" value="Genomic_DNA"/>
</dbReference>
<feature type="region of interest" description="Disordered" evidence="1">
    <location>
        <begin position="1316"/>
        <end position="1338"/>
    </location>
</feature>
<feature type="transmembrane region" description="Helical" evidence="2">
    <location>
        <begin position="89"/>
        <end position="106"/>
    </location>
</feature>
<evidence type="ECO:0000256" key="1">
    <source>
        <dbReference type="SAM" id="MobiDB-lite"/>
    </source>
</evidence>
<reference evidence="3 4" key="1">
    <citation type="submission" date="2019-02" db="EMBL/GenBank/DDBJ databases">
        <title>Deep-cultivation of Planctomycetes and their phenomic and genomic characterization uncovers novel biology.</title>
        <authorList>
            <person name="Wiegand S."/>
            <person name="Jogler M."/>
            <person name="Boedeker C."/>
            <person name="Pinto D."/>
            <person name="Vollmers J."/>
            <person name="Rivas-Marin E."/>
            <person name="Kohn T."/>
            <person name="Peeters S.H."/>
            <person name="Heuer A."/>
            <person name="Rast P."/>
            <person name="Oberbeckmann S."/>
            <person name="Bunk B."/>
            <person name="Jeske O."/>
            <person name="Meyerdierks A."/>
            <person name="Storesund J.E."/>
            <person name="Kallscheuer N."/>
            <person name="Luecker S."/>
            <person name="Lage O.M."/>
            <person name="Pohl T."/>
            <person name="Merkel B.J."/>
            <person name="Hornburger P."/>
            <person name="Mueller R.-W."/>
            <person name="Bruemmer F."/>
            <person name="Labrenz M."/>
            <person name="Spormann A.M."/>
            <person name="Op den Camp H."/>
            <person name="Overmann J."/>
            <person name="Amann R."/>
            <person name="Jetten M.S.M."/>
            <person name="Mascher T."/>
            <person name="Medema M.H."/>
            <person name="Devos D.P."/>
            <person name="Kaster A.-K."/>
            <person name="Ovreas L."/>
            <person name="Rohde M."/>
            <person name="Galperin M.Y."/>
            <person name="Jogler C."/>
        </authorList>
    </citation>
    <scope>NUCLEOTIDE SEQUENCE [LARGE SCALE GENOMIC DNA]</scope>
    <source>
        <strain evidence="3 4">ETA_A8</strain>
    </source>
</reference>
<feature type="compositionally biased region" description="Low complexity" evidence="1">
    <location>
        <begin position="364"/>
        <end position="392"/>
    </location>
</feature>
<feature type="compositionally biased region" description="Polar residues" evidence="1">
    <location>
        <begin position="1190"/>
        <end position="1202"/>
    </location>
</feature>
<evidence type="ECO:0000256" key="2">
    <source>
        <dbReference type="SAM" id="Phobius"/>
    </source>
</evidence>
<dbReference type="KEGG" id="aagg:ETAA8_42390"/>
<feature type="compositionally biased region" description="Low complexity" evidence="1">
    <location>
        <begin position="242"/>
        <end position="255"/>
    </location>
</feature>
<dbReference type="InterPro" id="IPR008930">
    <property type="entry name" value="Terpenoid_cyclase/PrenylTrfase"/>
</dbReference>
<evidence type="ECO:0000313" key="4">
    <source>
        <dbReference type="Proteomes" id="UP000315017"/>
    </source>
</evidence>
<feature type="compositionally biased region" description="Polar residues" evidence="1">
    <location>
        <begin position="662"/>
        <end position="672"/>
    </location>
</feature>
<feature type="region of interest" description="Disordered" evidence="1">
    <location>
        <begin position="124"/>
        <end position="224"/>
    </location>
</feature>
<feature type="compositionally biased region" description="Polar residues" evidence="1">
    <location>
        <begin position="609"/>
        <end position="654"/>
    </location>
</feature>
<gene>
    <name evidence="3" type="ORF">ETAA8_42390</name>
</gene>
<keyword evidence="4" id="KW-1185">Reference proteome</keyword>
<feature type="region of interest" description="Disordered" evidence="1">
    <location>
        <begin position="896"/>
        <end position="982"/>
    </location>
</feature>
<feature type="compositionally biased region" description="Polar residues" evidence="1">
    <location>
        <begin position="406"/>
        <end position="473"/>
    </location>
</feature>
<feature type="compositionally biased region" description="Low complexity" evidence="1">
    <location>
        <begin position="336"/>
        <end position="351"/>
    </location>
</feature>
<dbReference type="RefSeq" id="WP_145092499.1">
    <property type="nucleotide sequence ID" value="NZ_CP036274.1"/>
</dbReference>
<evidence type="ECO:0000313" key="3">
    <source>
        <dbReference type="EMBL" id="QDU29132.1"/>
    </source>
</evidence>
<feature type="compositionally biased region" description="Polar residues" evidence="1">
    <location>
        <begin position="567"/>
        <end position="600"/>
    </location>
</feature>
<feature type="compositionally biased region" description="Low complexity" evidence="1">
    <location>
        <begin position="522"/>
        <end position="563"/>
    </location>
</feature>
<proteinExistence type="predicted"/>
<feature type="compositionally biased region" description="Low complexity" evidence="1">
    <location>
        <begin position="923"/>
        <end position="937"/>
    </location>
</feature>
<feature type="region of interest" description="Disordered" evidence="1">
    <location>
        <begin position="1046"/>
        <end position="1097"/>
    </location>
</feature>
<organism evidence="3 4">
    <name type="scientific">Anatilimnocola aggregata</name>
    <dbReference type="NCBI Taxonomy" id="2528021"/>
    <lineage>
        <taxon>Bacteria</taxon>
        <taxon>Pseudomonadati</taxon>
        <taxon>Planctomycetota</taxon>
        <taxon>Planctomycetia</taxon>
        <taxon>Pirellulales</taxon>
        <taxon>Pirellulaceae</taxon>
        <taxon>Anatilimnocola</taxon>
    </lineage>
</organism>
<feature type="transmembrane region" description="Helical" evidence="2">
    <location>
        <begin position="58"/>
        <end position="77"/>
    </location>
</feature>
<feature type="region of interest" description="Disordered" evidence="1">
    <location>
        <begin position="236"/>
        <end position="842"/>
    </location>
</feature>
<feature type="compositionally biased region" description="Basic and acidic residues" evidence="1">
    <location>
        <begin position="143"/>
        <end position="176"/>
    </location>
</feature>
<keyword evidence="2" id="KW-0812">Transmembrane</keyword>
<feature type="compositionally biased region" description="Low complexity" evidence="1">
    <location>
        <begin position="804"/>
        <end position="820"/>
    </location>
</feature>
<name>A0A517YG20_9BACT</name>
<keyword evidence="2" id="KW-0472">Membrane</keyword>